<dbReference type="STRING" id="296587.C1EA98"/>
<evidence type="ECO:0000256" key="1">
    <source>
        <dbReference type="ARBA" id="ARBA00004138"/>
    </source>
</evidence>
<feature type="coiled-coil region" evidence="7">
    <location>
        <begin position="222"/>
        <end position="284"/>
    </location>
</feature>
<reference evidence="9 10" key="1">
    <citation type="journal article" date="2009" name="Science">
        <title>Green evolution and dynamic adaptations revealed by genomes of the marine picoeukaryotes Micromonas.</title>
        <authorList>
            <person name="Worden A.Z."/>
            <person name="Lee J.H."/>
            <person name="Mock T."/>
            <person name="Rouze P."/>
            <person name="Simmons M.P."/>
            <person name="Aerts A.L."/>
            <person name="Allen A.E."/>
            <person name="Cuvelier M.L."/>
            <person name="Derelle E."/>
            <person name="Everett M.V."/>
            <person name="Foulon E."/>
            <person name="Grimwood J."/>
            <person name="Gundlach H."/>
            <person name="Henrissat B."/>
            <person name="Napoli C."/>
            <person name="McDonald S.M."/>
            <person name="Parker M.S."/>
            <person name="Rombauts S."/>
            <person name="Salamov A."/>
            <person name="Von Dassow P."/>
            <person name="Badger J.H."/>
            <person name="Coutinho P.M."/>
            <person name="Demir E."/>
            <person name="Dubchak I."/>
            <person name="Gentemann C."/>
            <person name="Eikrem W."/>
            <person name="Gready J.E."/>
            <person name="John U."/>
            <person name="Lanier W."/>
            <person name="Lindquist E.A."/>
            <person name="Lucas S."/>
            <person name="Mayer K.F."/>
            <person name="Moreau H."/>
            <person name="Not F."/>
            <person name="Otillar R."/>
            <person name="Panaud O."/>
            <person name="Pangilinan J."/>
            <person name="Paulsen I."/>
            <person name="Piegu B."/>
            <person name="Poliakov A."/>
            <person name="Robbens S."/>
            <person name="Schmutz J."/>
            <person name="Toulza E."/>
            <person name="Wyss T."/>
            <person name="Zelensky A."/>
            <person name="Zhou K."/>
            <person name="Armbrust E.V."/>
            <person name="Bhattacharya D."/>
            <person name="Goodenough U.W."/>
            <person name="Van de Peer Y."/>
            <person name="Grigoriev I.V."/>
        </authorList>
    </citation>
    <scope>NUCLEOTIDE SEQUENCE [LARGE SCALE GENOMIC DNA]</scope>
    <source>
        <strain evidence="10">RCC299 / NOUM17</strain>
    </source>
</reference>
<evidence type="ECO:0008006" key="11">
    <source>
        <dbReference type="Google" id="ProtNLM"/>
    </source>
</evidence>
<dbReference type="EMBL" id="CP001328">
    <property type="protein sequence ID" value="ACO65167.1"/>
    <property type="molecule type" value="Genomic_DNA"/>
</dbReference>
<comment type="subcellular location">
    <subcellularLocation>
        <location evidence="1">Cell projection</location>
        <location evidence="1">Cilium</location>
    </subcellularLocation>
</comment>
<gene>
    <name evidence="9" type="ORF">MICPUN_59998</name>
</gene>
<name>C1EA98_MICCC</name>
<feature type="compositionally biased region" description="Basic and acidic residues" evidence="8">
    <location>
        <begin position="623"/>
        <end position="642"/>
    </location>
</feature>
<dbReference type="Pfam" id="PF10234">
    <property type="entry name" value="Cluap1"/>
    <property type="match status" value="2"/>
</dbReference>
<organism evidence="9 10">
    <name type="scientific">Micromonas commoda (strain RCC299 / NOUM17 / CCMP2709)</name>
    <name type="common">Picoplanktonic green alga</name>
    <dbReference type="NCBI Taxonomy" id="296587"/>
    <lineage>
        <taxon>Eukaryota</taxon>
        <taxon>Viridiplantae</taxon>
        <taxon>Chlorophyta</taxon>
        <taxon>Mamiellophyceae</taxon>
        <taxon>Mamiellales</taxon>
        <taxon>Mamiellaceae</taxon>
        <taxon>Micromonas</taxon>
    </lineage>
</organism>
<dbReference type="AlphaFoldDB" id="C1EA98"/>
<evidence type="ECO:0000256" key="5">
    <source>
        <dbReference type="ARBA" id="ARBA00023069"/>
    </source>
</evidence>
<evidence type="ECO:0000313" key="10">
    <source>
        <dbReference type="Proteomes" id="UP000002009"/>
    </source>
</evidence>
<evidence type="ECO:0000313" key="9">
    <source>
        <dbReference type="EMBL" id="ACO65167.1"/>
    </source>
</evidence>
<accession>C1EA98</accession>
<protein>
    <recommendedName>
        <fullName evidence="11">Clusterin-associated protein 1</fullName>
    </recommendedName>
</protein>
<keyword evidence="4 7" id="KW-0175">Coiled coil</keyword>
<proteinExistence type="inferred from homology"/>
<dbReference type="Proteomes" id="UP000002009">
    <property type="component" value="Chromosome 7"/>
</dbReference>
<dbReference type="eggNOG" id="KOG3647">
    <property type="taxonomic scope" value="Eukaryota"/>
</dbReference>
<evidence type="ECO:0000256" key="3">
    <source>
        <dbReference type="ARBA" id="ARBA00022794"/>
    </source>
</evidence>
<dbReference type="OrthoDB" id="438545at2759"/>
<dbReference type="PANTHER" id="PTHR21547">
    <property type="entry name" value="CLUSTERIN ASSOCIATED PROTEIN 1"/>
    <property type="match status" value="1"/>
</dbReference>
<keyword evidence="6" id="KW-0966">Cell projection</keyword>
<dbReference type="InterPro" id="IPR019366">
    <property type="entry name" value="Clusterin-associated_protein-1"/>
</dbReference>
<dbReference type="RefSeq" id="XP_002503909.1">
    <property type="nucleotide sequence ID" value="XM_002503863.1"/>
</dbReference>
<feature type="compositionally biased region" description="Acidic residues" evidence="8">
    <location>
        <begin position="428"/>
        <end position="437"/>
    </location>
</feature>
<keyword evidence="3" id="KW-0970">Cilium biogenesis/degradation</keyword>
<evidence type="ECO:0000256" key="4">
    <source>
        <dbReference type="ARBA" id="ARBA00023054"/>
    </source>
</evidence>
<dbReference type="InParanoid" id="C1EA98"/>
<feature type="region of interest" description="Disordered" evidence="8">
    <location>
        <begin position="345"/>
        <end position="464"/>
    </location>
</feature>
<sequence>MSYREIRNFTECMRSLGYPRIISVENFRNPNFELVADCLDWLVQRFDESADIDDDISTETDRVTFLKNVSKVFMSRARLKLNIKRLYAADGYARPRRPPSSNPPPTLATHFQITERHTGHPRSPRRPSRPSHRLAVKELLKIANLLYQATKNADEDDATDPEAATDAFELDAGAFDVKLVRRLASEITQRGAAIYDALGDEKRLRGERARAVGRDVDLDEIEAQVQEQIASVRDNVQGLERMLGDLRRDEESLESKIEKRRAELERAEKRLSALRQVRPAYMDEYDQLEAGMDEMYEAYVEKVRNLDYLEWQLREMSADEDAAREEKERELRDMQRRMRNEEMKILRGEGNVGGDDEDFDVDEPARARPGAAAQRRSPPKGPVAKRFGLDGGTRAGSRVGSTGTGMGGRREPAVTGSMTGGDLSGDSSEGELFEEDDSSVRGFGDMSTPGGDREPYPPPPRRRARSKACWGAMLFDKRMEDAGIPPWCAGLNYGRSNPPRHDSFEDASPPNTLGAFKYVCVGYAERKYPFYSKDADEGGGEGGAKGGEPNKLPYCEGILMLVTDKEGGLEKPPRAARVVKERTRDADEDADTIDASTSGGEGPARAGRPLPGLGVPGLSSDGARARERGGGRVDARAGDKPIVEPGYVTPSAEFERKFIKSAGKIVKNMKRHADYIATTVYRAVGGGP</sequence>
<dbReference type="GeneID" id="8244855"/>
<keyword evidence="10" id="KW-1185">Reference proteome</keyword>
<feature type="compositionally biased region" description="Basic and acidic residues" evidence="8">
    <location>
        <begin position="569"/>
        <end position="585"/>
    </location>
</feature>
<evidence type="ECO:0000256" key="8">
    <source>
        <dbReference type="SAM" id="MobiDB-lite"/>
    </source>
</evidence>
<feature type="compositionally biased region" description="Low complexity" evidence="8">
    <location>
        <begin position="609"/>
        <end position="622"/>
    </location>
</feature>
<dbReference type="PANTHER" id="PTHR21547:SF0">
    <property type="entry name" value="CLUSTERIN-ASSOCIATED PROTEIN 1"/>
    <property type="match status" value="1"/>
</dbReference>
<evidence type="ECO:0000256" key="6">
    <source>
        <dbReference type="ARBA" id="ARBA00023273"/>
    </source>
</evidence>
<dbReference type="GO" id="GO:0030992">
    <property type="term" value="C:intraciliary transport particle B"/>
    <property type="evidence" value="ECO:0007669"/>
    <property type="project" value="TreeGrafter"/>
</dbReference>
<keyword evidence="5" id="KW-0969">Cilium</keyword>
<comment type="similarity">
    <text evidence="2">Belongs to the CLUAP1 family.</text>
</comment>
<feature type="compositionally biased region" description="Low complexity" evidence="8">
    <location>
        <begin position="367"/>
        <end position="376"/>
    </location>
</feature>
<feature type="coiled-coil region" evidence="7">
    <location>
        <begin position="313"/>
        <end position="344"/>
    </location>
</feature>
<feature type="region of interest" description="Disordered" evidence="8">
    <location>
        <begin position="569"/>
        <end position="645"/>
    </location>
</feature>
<dbReference type="GO" id="GO:0005815">
    <property type="term" value="C:microtubule organizing center"/>
    <property type="evidence" value="ECO:0007669"/>
    <property type="project" value="TreeGrafter"/>
</dbReference>
<evidence type="ECO:0000256" key="2">
    <source>
        <dbReference type="ARBA" id="ARBA00008340"/>
    </source>
</evidence>
<dbReference type="GO" id="GO:0060271">
    <property type="term" value="P:cilium assembly"/>
    <property type="evidence" value="ECO:0007669"/>
    <property type="project" value="TreeGrafter"/>
</dbReference>
<dbReference type="GO" id="GO:0005929">
    <property type="term" value="C:cilium"/>
    <property type="evidence" value="ECO:0007669"/>
    <property type="project" value="UniProtKB-SubCell"/>
</dbReference>
<dbReference type="KEGG" id="mis:MICPUN_59998"/>
<evidence type="ECO:0000256" key="7">
    <source>
        <dbReference type="SAM" id="Coils"/>
    </source>
</evidence>